<dbReference type="Gene3D" id="3.30.980.20">
    <property type="entry name" value="Putative mannosyl-3-phosphoglycerate phosphatase, domain 2"/>
    <property type="match status" value="1"/>
</dbReference>
<dbReference type="InterPro" id="IPR006381">
    <property type="entry name" value="HAD-SF-IIB-MPGP"/>
</dbReference>
<dbReference type="InterPro" id="IPR023214">
    <property type="entry name" value="HAD_sf"/>
</dbReference>
<dbReference type="AlphaFoldDB" id="A0A843YKH4"/>
<dbReference type="GO" id="GO:0000287">
    <property type="term" value="F:magnesium ion binding"/>
    <property type="evidence" value="ECO:0007669"/>
    <property type="project" value="TreeGrafter"/>
</dbReference>
<dbReference type="SFLD" id="SFLDG01140">
    <property type="entry name" value="C2.B:_Phosphomannomutase_and_P"/>
    <property type="match status" value="1"/>
</dbReference>
<dbReference type="SFLD" id="SFLDG01142">
    <property type="entry name" value="C2.B.2:_Mannosyl-3-phosphoglyc"/>
    <property type="match status" value="1"/>
</dbReference>
<evidence type="ECO:0000256" key="2">
    <source>
        <dbReference type="ARBA" id="ARBA00022801"/>
    </source>
</evidence>
<keyword evidence="1" id="KW-0479">Metal-binding</keyword>
<gene>
    <name evidence="4" type="ORF">GFB49_14945</name>
</gene>
<dbReference type="RefSeq" id="WP_153216743.1">
    <property type="nucleotide sequence ID" value="NZ_WIBF01000010.1"/>
</dbReference>
<keyword evidence="5" id="KW-1185">Reference proteome</keyword>
<keyword evidence="2 4" id="KW-0378">Hydrolase</keyword>
<evidence type="ECO:0000256" key="1">
    <source>
        <dbReference type="ARBA" id="ARBA00022723"/>
    </source>
</evidence>
<sequence>MTSALPLLVFSDLDGTLLDHQTYSWAAARPALNALADCGAGVVLASSKTAVEIQILQQEMGLTQWPAIVENGAGVIWRADSDVFDTASYDKLRVALADLPSGFVGFGDMSDQDVVDETGLSLEGAKAARMRCFSEPGLWQGPVDRLAEFLDAARDKGIYARQGGRFLTLSFGRTKADAMAEVAARLAPKTTLALGDAPNDIEMLLAADHGVLVANPSAPPIPKTPDTKKLIRTIEHGPMGWNQAVLSLLNDQNLTKGTTAHG</sequence>
<evidence type="ECO:0000313" key="4">
    <source>
        <dbReference type="EMBL" id="MQQ09762.1"/>
    </source>
</evidence>
<dbReference type="Pfam" id="PF08282">
    <property type="entry name" value="Hydrolase_3"/>
    <property type="match status" value="2"/>
</dbReference>
<organism evidence="4 5">
    <name type="scientific">Tritonibacter litoralis</name>
    <dbReference type="NCBI Taxonomy" id="2662264"/>
    <lineage>
        <taxon>Bacteria</taxon>
        <taxon>Pseudomonadati</taxon>
        <taxon>Pseudomonadota</taxon>
        <taxon>Alphaproteobacteria</taxon>
        <taxon>Rhodobacterales</taxon>
        <taxon>Paracoccaceae</taxon>
        <taxon>Tritonibacter</taxon>
    </lineage>
</organism>
<evidence type="ECO:0000256" key="3">
    <source>
        <dbReference type="ARBA" id="ARBA00022842"/>
    </source>
</evidence>
<comment type="caution">
    <text evidence="4">The sequence shown here is derived from an EMBL/GenBank/DDBJ whole genome shotgun (WGS) entry which is preliminary data.</text>
</comment>
<proteinExistence type="predicted"/>
<keyword evidence="3" id="KW-0460">Magnesium</keyword>
<evidence type="ECO:0000313" key="5">
    <source>
        <dbReference type="Proteomes" id="UP000444174"/>
    </source>
</evidence>
<dbReference type="Gene3D" id="3.40.50.1000">
    <property type="entry name" value="HAD superfamily/HAD-like"/>
    <property type="match status" value="1"/>
</dbReference>
<dbReference type="PANTHER" id="PTHR10000">
    <property type="entry name" value="PHOSPHOSERINE PHOSPHATASE"/>
    <property type="match status" value="1"/>
</dbReference>
<dbReference type="GO" id="GO:0051479">
    <property type="term" value="P:mannosylglycerate biosynthetic process"/>
    <property type="evidence" value="ECO:0007669"/>
    <property type="project" value="InterPro"/>
</dbReference>
<dbReference type="SUPFAM" id="SSF56784">
    <property type="entry name" value="HAD-like"/>
    <property type="match status" value="1"/>
</dbReference>
<dbReference type="InterPro" id="IPR036412">
    <property type="entry name" value="HAD-like_sf"/>
</dbReference>
<accession>A0A843YKH4</accession>
<dbReference type="PANTHER" id="PTHR10000:SF8">
    <property type="entry name" value="HAD SUPERFAMILY HYDROLASE-LIKE, TYPE 3"/>
    <property type="match status" value="1"/>
</dbReference>
<dbReference type="GO" id="GO:0050531">
    <property type="term" value="F:mannosyl-3-phosphoglycerate phosphatase activity"/>
    <property type="evidence" value="ECO:0007669"/>
    <property type="project" value="InterPro"/>
</dbReference>
<dbReference type="Proteomes" id="UP000444174">
    <property type="component" value="Unassembled WGS sequence"/>
</dbReference>
<dbReference type="GO" id="GO:0005829">
    <property type="term" value="C:cytosol"/>
    <property type="evidence" value="ECO:0007669"/>
    <property type="project" value="TreeGrafter"/>
</dbReference>
<name>A0A843YKH4_9RHOB</name>
<protein>
    <submittedName>
        <fullName evidence="4">HAD hydrolase family protein</fullName>
    </submittedName>
</protein>
<reference evidence="4 5" key="1">
    <citation type="submission" date="2019-10" db="EMBL/GenBank/DDBJ databases">
        <title>Epibacterium sp. nov., isolated from seawater.</title>
        <authorList>
            <person name="Zhang X."/>
            <person name="Li N."/>
        </authorList>
    </citation>
    <scope>NUCLEOTIDE SEQUENCE [LARGE SCALE GENOMIC DNA]</scope>
    <source>
        <strain evidence="4 5">SM1979</strain>
    </source>
</reference>
<dbReference type="EMBL" id="WIBF01000010">
    <property type="protein sequence ID" value="MQQ09762.1"/>
    <property type="molecule type" value="Genomic_DNA"/>
</dbReference>
<dbReference type="SFLD" id="SFLDS00003">
    <property type="entry name" value="Haloacid_Dehalogenase"/>
    <property type="match status" value="1"/>
</dbReference>